<sequence>MELQNYIQMVTRLLHAYASAAAADPQLQTPSSRLRKRGRTTYRSERHLTQGLCCNFLPLAASLSGFSTRVAITLAASESTSDATTNHMPRVFIEEVLDQVPVASSAHSRRTLSGRFQHQRMQQGQEEPFQAAHPNHNYANHNSAFSLFYTVGPNGAASASPIIRVGKGLKVTRHRLETTGVDMGGSARIQRRTWVDMMLRGVGLGTPTQTETYPKPTTTRRSVICWQMLF</sequence>
<proteinExistence type="predicted"/>
<name>A0A166UV72_9AGAM</name>
<protein>
    <submittedName>
        <fullName evidence="1">Uncharacterized protein</fullName>
    </submittedName>
</protein>
<dbReference type="AlphaFoldDB" id="A0A166UV72"/>
<reference evidence="1 2" key="1">
    <citation type="journal article" date="2016" name="Mol. Biol. Evol.">
        <title>Comparative Genomics of Early-Diverging Mushroom-Forming Fungi Provides Insights into the Origins of Lignocellulose Decay Capabilities.</title>
        <authorList>
            <person name="Nagy L.G."/>
            <person name="Riley R."/>
            <person name="Tritt A."/>
            <person name="Adam C."/>
            <person name="Daum C."/>
            <person name="Floudas D."/>
            <person name="Sun H."/>
            <person name="Yadav J.S."/>
            <person name="Pangilinan J."/>
            <person name="Larsson K.H."/>
            <person name="Matsuura K."/>
            <person name="Barry K."/>
            <person name="Labutti K."/>
            <person name="Kuo R."/>
            <person name="Ohm R.A."/>
            <person name="Bhattacharya S.S."/>
            <person name="Shirouzu T."/>
            <person name="Yoshinaga Y."/>
            <person name="Martin F.M."/>
            <person name="Grigoriev I.V."/>
            <person name="Hibbett D.S."/>
        </authorList>
    </citation>
    <scope>NUCLEOTIDE SEQUENCE [LARGE SCALE GENOMIC DNA]</scope>
    <source>
        <strain evidence="1 2">CBS 109695</strain>
    </source>
</reference>
<organism evidence="1 2">
    <name type="scientific">Athelia psychrophila</name>
    <dbReference type="NCBI Taxonomy" id="1759441"/>
    <lineage>
        <taxon>Eukaryota</taxon>
        <taxon>Fungi</taxon>
        <taxon>Dikarya</taxon>
        <taxon>Basidiomycota</taxon>
        <taxon>Agaricomycotina</taxon>
        <taxon>Agaricomycetes</taxon>
        <taxon>Agaricomycetidae</taxon>
        <taxon>Atheliales</taxon>
        <taxon>Atheliaceae</taxon>
        <taxon>Athelia</taxon>
    </lineage>
</organism>
<gene>
    <name evidence="1" type="ORF">FIBSPDRAFT_551859</name>
</gene>
<dbReference type="Proteomes" id="UP000076532">
    <property type="component" value="Unassembled WGS sequence"/>
</dbReference>
<accession>A0A166UV72</accession>
<evidence type="ECO:0000313" key="2">
    <source>
        <dbReference type="Proteomes" id="UP000076532"/>
    </source>
</evidence>
<evidence type="ECO:0000313" key="1">
    <source>
        <dbReference type="EMBL" id="KZP32070.1"/>
    </source>
</evidence>
<dbReference type="EMBL" id="KV417487">
    <property type="protein sequence ID" value="KZP32070.1"/>
    <property type="molecule type" value="Genomic_DNA"/>
</dbReference>
<keyword evidence="2" id="KW-1185">Reference proteome</keyword>